<dbReference type="OrthoDB" id="10409925at2759"/>
<sequence>MNIHEADTIAIEERDSKKNEDGDHTKQNGEQKRTSITLEWTYFYAHINEYESIRFRKLTVYELTLFYVVNVKQPDSELSYM</sequence>
<evidence type="ECO:0000313" key="2">
    <source>
        <dbReference type="EMBL" id="KRX19382.1"/>
    </source>
</evidence>
<feature type="non-terminal residue" evidence="2">
    <location>
        <position position="81"/>
    </location>
</feature>
<comment type="caution">
    <text evidence="2">The sequence shown here is derived from an EMBL/GenBank/DDBJ whole genome shotgun (WGS) entry which is preliminary data.</text>
</comment>
<evidence type="ECO:0000313" key="3">
    <source>
        <dbReference type="Proteomes" id="UP000054630"/>
    </source>
</evidence>
<proteinExistence type="predicted"/>
<reference evidence="2 3" key="1">
    <citation type="submission" date="2015-01" db="EMBL/GenBank/DDBJ databases">
        <title>Evolution of Trichinella species and genotypes.</title>
        <authorList>
            <person name="Korhonen P.K."/>
            <person name="Edoardo P."/>
            <person name="Giuseppe L.R."/>
            <person name="Gasser R.B."/>
        </authorList>
    </citation>
    <scope>NUCLEOTIDE SEQUENCE [LARGE SCALE GENOMIC DNA]</scope>
    <source>
        <strain evidence="2">ISS37</strain>
    </source>
</reference>
<dbReference type="AlphaFoldDB" id="A0A0V0RY47"/>
<dbReference type="EMBL" id="JYDL01000060">
    <property type="protein sequence ID" value="KRX19382.1"/>
    <property type="molecule type" value="Genomic_DNA"/>
</dbReference>
<gene>
    <name evidence="2" type="ORF">T07_10779</name>
</gene>
<protein>
    <submittedName>
        <fullName evidence="2">Uncharacterized protein</fullName>
    </submittedName>
</protein>
<accession>A0A0V0RY47</accession>
<evidence type="ECO:0000256" key="1">
    <source>
        <dbReference type="SAM" id="MobiDB-lite"/>
    </source>
</evidence>
<keyword evidence="3" id="KW-1185">Reference proteome</keyword>
<organism evidence="2 3">
    <name type="scientific">Trichinella nelsoni</name>
    <dbReference type="NCBI Taxonomy" id="6336"/>
    <lineage>
        <taxon>Eukaryota</taxon>
        <taxon>Metazoa</taxon>
        <taxon>Ecdysozoa</taxon>
        <taxon>Nematoda</taxon>
        <taxon>Enoplea</taxon>
        <taxon>Dorylaimia</taxon>
        <taxon>Trichinellida</taxon>
        <taxon>Trichinellidae</taxon>
        <taxon>Trichinella</taxon>
    </lineage>
</organism>
<dbReference type="Proteomes" id="UP000054630">
    <property type="component" value="Unassembled WGS sequence"/>
</dbReference>
<feature type="region of interest" description="Disordered" evidence="1">
    <location>
        <begin position="1"/>
        <end position="31"/>
    </location>
</feature>
<name>A0A0V0RY47_9BILA</name>